<dbReference type="VEuPathDB" id="FungiDB:BD410DRAFT_810043"/>
<gene>
    <name evidence="1" type="ORF">BD410DRAFT_810043</name>
</gene>
<accession>A0A4Y7PF98</accession>
<dbReference type="OrthoDB" id="3156934at2759"/>
<dbReference type="Proteomes" id="UP000294933">
    <property type="component" value="Unassembled WGS sequence"/>
</dbReference>
<evidence type="ECO:0000313" key="1">
    <source>
        <dbReference type="EMBL" id="TDL14047.1"/>
    </source>
</evidence>
<name>A0A4Y7PF98_9AGAM</name>
<sequence>MVNVIWHDWRSRAEAGETILPREFMRVAVVVTRPKPHVRTLIPQIQESACEIQNFTLNNTNTNHISHHTLDVICEGLARVKESGGHVDISTWLPHSSSKSTTILPPSEHHNLAELKDVCAALQSLSVTASHGVSLLEQNLKKKSRNPTTVLSLPDETSAEIFEWNNTYDGEGGLLFIALGSGSCLVPALHKLVVSLNESLRKDSYMVFKPRVDNFLQIVAKHTQRWREFRCAIDNEVVEETTEAFNRYENLKCPMLNCPMLKKISFINRTTNWAPIMLSYSTWTMPSLVEFKGQKSIPQIAVVKSLVAMDLELTSGNGWDVRDLNAALVHVTALEIVVIRFSAHMMNALYTPSTAHLSFPTLKHLELHFAGSDREVGSFLGGVWATFEAPVATNLTLKTKIYRSADRNLQLIVPNSSVFPSLKTFRFLTNTSTPFEQDTFPLFLRGFRPFNTSTWAPIHLDANCGEYFRIATHFHPYYHCVSYDAAMFRTPLYASFWLNCRAAPRGFSSKSSSYKNALVSPRDISNNSNN</sequence>
<keyword evidence="2" id="KW-1185">Reference proteome</keyword>
<proteinExistence type="predicted"/>
<organism evidence="1 2">
    <name type="scientific">Rickenella mellea</name>
    <dbReference type="NCBI Taxonomy" id="50990"/>
    <lineage>
        <taxon>Eukaryota</taxon>
        <taxon>Fungi</taxon>
        <taxon>Dikarya</taxon>
        <taxon>Basidiomycota</taxon>
        <taxon>Agaricomycotina</taxon>
        <taxon>Agaricomycetes</taxon>
        <taxon>Hymenochaetales</taxon>
        <taxon>Rickenellaceae</taxon>
        <taxon>Rickenella</taxon>
    </lineage>
</organism>
<protein>
    <submittedName>
        <fullName evidence="1">Uncharacterized protein</fullName>
    </submittedName>
</protein>
<dbReference type="EMBL" id="ML170401">
    <property type="protein sequence ID" value="TDL14047.1"/>
    <property type="molecule type" value="Genomic_DNA"/>
</dbReference>
<evidence type="ECO:0000313" key="2">
    <source>
        <dbReference type="Proteomes" id="UP000294933"/>
    </source>
</evidence>
<reference evidence="1 2" key="1">
    <citation type="submission" date="2018-06" db="EMBL/GenBank/DDBJ databases">
        <title>A transcriptomic atlas of mushroom development highlights an independent origin of complex multicellularity.</title>
        <authorList>
            <consortium name="DOE Joint Genome Institute"/>
            <person name="Krizsan K."/>
            <person name="Almasi E."/>
            <person name="Merenyi Z."/>
            <person name="Sahu N."/>
            <person name="Viragh M."/>
            <person name="Koszo T."/>
            <person name="Mondo S."/>
            <person name="Kiss B."/>
            <person name="Balint B."/>
            <person name="Kues U."/>
            <person name="Barry K."/>
            <person name="Hegedus J.C."/>
            <person name="Henrissat B."/>
            <person name="Johnson J."/>
            <person name="Lipzen A."/>
            <person name="Ohm R."/>
            <person name="Nagy I."/>
            <person name="Pangilinan J."/>
            <person name="Yan J."/>
            <person name="Xiong Y."/>
            <person name="Grigoriev I.V."/>
            <person name="Hibbett D.S."/>
            <person name="Nagy L.G."/>
        </authorList>
    </citation>
    <scope>NUCLEOTIDE SEQUENCE [LARGE SCALE GENOMIC DNA]</scope>
    <source>
        <strain evidence="1 2">SZMC22713</strain>
    </source>
</reference>
<dbReference type="AlphaFoldDB" id="A0A4Y7PF98"/>